<feature type="domain" description="DUF6969" evidence="1">
    <location>
        <begin position="41"/>
        <end position="243"/>
    </location>
</feature>
<accession>A0A7Y0HF32</accession>
<dbReference type="InterPro" id="IPR054242">
    <property type="entry name" value="DUF6969"/>
</dbReference>
<evidence type="ECO:0000313" key="2">
    <source>
        <dbReference type="EMBL" id="NMM45365.1"/>
    </source>
</evidence>
<dbReference type="EMBL" id="JABBNT010000003">
    <property type="protein sequence ID" value="NMM45365.1"/>
    <property type="molecule type" value="Genomic_DNA"/>
</dbReference>
<dbReference type="RefSeq" id="WP_169625709.1">
    <property type="nucleotide sequence ID" value="NZ_JABBNT010000003.1"/>
</dbReference>
<dbReference type="AlphaFoldDB" id="A0A7Y0HF32"/>
<reference evidence="2 3" key="1">
    <citation type="submission" date="2020-04" db="EMBL/GenBank/DDBJ databases">
        <title>Rhodospirillaceae bacterium KN72 isolated from deep sea.</title>
        <authorList>
            <person name="Zhang D.-C."/>
        </authorList>
    </citation>
    <scope>NUCLEOTIDE SEQUENCE [LARGE SCALE GENOMIC DNA]</scope>
    <source>
        <strain evidence="2 3">KN72</strain>
    </source>
</reference>
<organism evidence="2 3">
    <name type="scientific">Pacificispira spongiicola</name>
    <dbReference type="NCBI Taxonomy" id="2729598"/>
    <lineage>
        <taxon>Bacteria</taxon>
        <taxon>Pseudomonadati</taxon>
        <taxon>Pseudomonadota</taxon>
        <taxon>Alphaproteobacteria</taxon>
        <taxon>Rhodospirillales</taxon>
        <taxon>Rhodospirillaceae</taxon>
        <taxon>Pacificispira</taxon>
    </lineage>
</organism>
<comment type="caution">
    <text evidence="2">The sequence shown here is derived from an EMBL/GenBank/DDBJ whole genome shotgun (WGS) entry which is preliminary data.</text>
</comment>
<dbReference type="Pfam" id="PF22308">
    <property type="entry name" value="DUF6969"/>
    <property type="match status" value="1"/>
</dbReference>
<evidence type="ECO:0000259" key="1">
    <source>
        <dbReference type="Pfam" id="PF22308"/>
    </source>
</evidence>
<keyword evidence="3" id="KW-1185">Reference proteome</keyword>
<dbReference type="Proteomes" id="UP000539372">
    <property type="component" value="Unassembled WGS sequence"/>
</dbReference>
<proteinExistence type="predicted"/>
<sequence length="253" mass="28619">MPQSAAPKSVHVNGDGSTLEPFDLARCLTVMSDEERSTLRAAGAEVLNCQRILKKTSSNVVSEILRHQGSYYEWSHYPKGDAVDWETHSLYYYHSHPKEERPDEHGHFHTFLCYDGMPDDVAPLPLTVPQAENDSRVGAHIVAISMDKRGRASKLFTVNRWVTDETWYPADAMKRMIDRFEMDHAFPSWATNRWLSAMMILFKPQIAYLLDARDAVVADWAARHPDTDAFEDRGLEVAAELDIDVGEQVAALG</sequence>
<gene>
    <name evidence="2" type="ORF">HH303_12800</name>
</gene>
<name>A0A7Y0HF32_9PROT</name>
<evidence type="ECO:0000313" key="3">
    <source>
        <dbReference type="Proteomes" id="UP000539372"/>
    </source>
</evidence>
<protein>
    <recommendedName>
        <fullName evidence="1">DUF6969 domain-containing protein</fullName>
    </recommendedName>
</protein>